<keyword evidence="2" id="KW-1185">Reference proteome</keyword>
<dbReference type="AlphaFoldDB" id="A0A5B7F5Q6"/>
<evidence type="ECO:0008006" key="3">
    <source>
        <dbReference type="Google" id="ProtNLM"/>
    </source>
</evidence>
<dbReference type="Proteomes" id="UP000324222">
    <property type="component" value="Unassembled WGS sequence"/>
</dbReference>
<proteinExistence type="predicted"/>
<sequence>MAAPQHQNTSEILSQAGTFSTNSTMLNNQAIPSRQRRDDLCPSQPANSRAITQTIVHCFSTNPDVIAVKKADLVHIAAFPGVVSAIDGTHVRIVAPREQESLAGRQWLIPASLGSSHHTCDLCLAFKQGIIDAKCCGRGIGQLKRCFHVLHGEVRISPPVKVCMMIHQSYFKTAPPVLHAHLASHMPKYCCLVNKGISGRERQRKHFYKEDLSLCTLRITASNEYHHEMGVEKTK</sequence>
<comment type="caution">
    <text evidence="1">The sequence shown here is derived from an EMBL/GenBank/DDBJ whole genome shotgun (WGS) entry which is preliminary data.</text>
</comment>
<evidence type="ECO:0000313" key="2">
    <source>
        <dbReference type="Proteomes" id="UP000324222"/>
    </source>
</evidence>
<dbReference type="EMBL" id="VSRR010004785">
    <property type="protein sequence ID" value="MPC40706.1"/>
    <property type="molecule type" value="Genomic_DNA"/>
</dbReference>
<dbReference type="OrthoDB" id="6343816at2759"/>
<protein>
    <recommendedName>
        <fullName evidence="3">DDE Tnp4 domain-containing protein</fullName>
    </recommendedName>
</protein>
<organism evidence="1 2">
    <name type="scientific">Portunus trituberculatus</name>
    <name type="common">Swimming crab</name>
    <name type="synonym">Neptunus trituberculatus</name>
    <dbReference type="NCBI Taxonomy" id="210409"/>
    <lineage>
        <taxon>Eukaryota</taxon>
        <taxon>Metazoa</taxon>
        <taxon>Ecdysozoa</taxon>
        <taxon>Arthropoda</taxon>
        <taxon>Crustacea</taxon>
        <taxon>Multicrustacea</taxon>
        <taxon>Malacostraca</taxon>
        <taxon>Eumalacostraca</taxon>
        <taxon>Eucarida</taxon>
        <taxon>Decapoda</taxon>
        <taxon>Pleocyemata</taxon>
        <taxon>Brachyura</taxon>
        <taxon>Eubrachyura</taxon>
        <taxon>Portunoidea</taxon>
        <taxon>Portunidae</taxon>
        <taxon>Portuninae</taxon>
        <taxon>Portunus</taxon>
    </lineage>
</organism>
<reference evidence="1 2" key="1">
    <citation type="submission" date="2019-05" db="EMBL/GenBank/DDBJ databases">
        <title>Another draft genome of Portunus trituberculatus and its Hox gene families provides insights of decapod evolution.</title>
        <authorList>
            <person name="Jeong J.-H."/>
            <person name="Song I."/>
            <person name="Kim S."/>
            <person name="Choi T."/>
            <person name="Kim D."/>
            <person name="Ryu S."/>
            <person name="Kim W."/>
        </authorList>
    </citation>
    <scope>NUCLEOTIDE SEQUENCE [LARGE SCALE GENOMIC DNA]</scope>
    <source>
        <tissue evidence="1">Muscle</tissue>
    </source>
</reference>
<accession>A0A5B7F5Q6</accession>
<name>A0A5B7F5Q6_PORTR</name>
<evidence type="ECO:0000313" key="1">
    <source>
        <dbReference type="EMBL" id="MPC40706.1"/>
    </source>
</evidence>
<gene>
    <name evidence="1" type="ORF">E2C01_034271</name>
</gene>